<geneLocation type="plasmid" evidence="2">
    <name>pGS-15</name>
</geneLocation>
<reference evidence="1 2" key="1">
    <citation type="submission" date="2005-10" db="EMBL/GenBank/DDBJ databases">
        <title>Complete sequence of plasmid of Geobacter metallireducens GS-15.</title>
        <authorList>
            <consortium name="US DOE Joint Genome Institute"/>
            <person name="Copeland A."/>
            <person name="Lucas S."/>
            <person name="Lapidus A."/>
            <person name="Barry K."/>
            <person name="Detter J.C."/>
            <person name="Glavina T."/>
            <person name="Hammon N."/>
            <person name="Israni S."/>
            <person name="Pitluck S."/>
            <person name="Di Bartolo G."/>
            <person name="Chain P."/>
            <person name="Schmutz J."/>
            <person name="Larimer F."/>
            <person name="Land M."/>
            <person name="Kyrpides N."/>
            <person name="Ivanova N."/>
            <person name="Richardson P."/>
        </authorList>
    </citation>
    <scope>NUCLEOTIDE SEQUENCE [LARGE SCALE GENOMIC DNA]</scope>
    <source>
        <strain evidence="2">ATCC 53774 / DSM 7210 / GS-15</strain>
        <plasmid evidence="2">pGS-15</plasmid>
    </source>
</reference>
<dbReference type="HOGENOM" id="CLU_2769998_0_0_7"/>
<keyword evidence="1" id="KW-0614">Plasmid</keyword>
<dbReference type="KEGG" id="gme:Gmet_A3641"/>
<protein>
    <submittedName>
        <fullName evidence="1">Uncharacterized protein</fullName>
    </submittedName>
</protein>
<reference evidence="1 2" key="2">
    <citation type="journal article" date="2009" name="BMC Microbiol.">
        <title>The genome sequence of Geobacter metallireducens: features of metabolism, physiology and regulation common and dissimilar to Geobacter sulfurreducens.</title>
        <authorList>
            <person name="Aklujkar M."/>
            <person name="Krushkal J."/>
            <person name="DiBartolo G."/>
            <person name="Lapidus A."/>
            <person name="Land M.L."/>
            <person name="Lovley D.R."/>
        </authorList>
    </citation>
    <scope>NUCLEOTIDE SEQUENCE [LARGE SCALE GENOMIC DNA]</scope>
    <source>
        <strain evidence="2">ATCC 53774 / DSM 7210 / GS-15</strain>
        <plasmid evidence="2">pGS-15</plasmid>
    </source>
</reference>
<evidence type="ECO:0000313" key="2">
    <source>
        <dbReference type="Proteomes" id="UP000007073"/>
    </source>
</evidence>
<proteinExistence type="predicted"/>
<dbReference type="RefSeq" id="WP_004514728.1">
    <property type="nucleotide sequence ID" value="NC_007515.1"/>
</dbReference>
<organism evidence="1 2">
    <name type="scientific">Geobacter metallireducens (strain ATCC 53774 / DSM 7210 / GS-15)</name>
    <dbReference type="NCBI Taxonomy" id="269799"/>
    <lineage>
        <taxon>Bacteria</taxon>
        <taxon>Pseudomonadati</taxon>
        <taxon>Thermodesulfobacteriota</taxon>
        <taxon>Desulfuromonadia</taxon>
        <taxon>Geobacterales</taxon>
        <taxon>Geobacteraceae</taxon>
        <taxon>Geobacter</taxon>
    </lineage>
</organism>
<keyword evidence="2" id="KW-1185">Reference proteome</keyword>
<gene>
    <name evidence="1" type="ordered locus">Gmet_A3641</name>
</gene>
<sequence length="69" mass="7762">MNGKERQTFITHLTSDHAEARKAYNAATEELRLVTWGKMLGLEAAASCAGMQTLHRDLADLRNRDCENE</sequence>
<dbReference type="AlphaFoldDB" id="J7M0C3"/>
<evidence type="ECO:0000313" key="1">
    <source>
        <dbReference type="EMBL" id="AFR42861.1"/>
    </source>
</evidence>
<dbReference type="EMBL" id="CP000149">
    <property type="protein sequence ID" value="AFR42861.1"/>
    <property type="molecule type" value="Genomic_DNA"/>
</dbReference>
<name>J7M0C3_GEOMG</name>
<dbReference type="Proteomes" id="UP000007073">
    <property type="component" value="Plasmid unnamed"/>
</dbReference>
<accession>J7M0C3</accession>